<keyword evidence="2" id="KW-0539">Nucleus</keyword>
<dbReference type="GO" id="GO:0003677">
    <property type="term" value="F:DNA binding"/>
    <property type="evidence" value="ECO:0007669"/>
    <property type="project" value="UniProtKB-UniRule"/>
</dbReference>
<feature type="domain" description="HMG box" evidence="4">
    <location>
        <begin position="113"/>
        <end position="182"/>
    </location>
</feature>
<feature type="DNA-binding region" description="HMG box" evidence="2">
    <location>
        <begin position="113"/>
        <end position="182"/>
    </location>
</feature>
<dbReference type="InterPro" id="IPR009071">
    <property type="entry name" value="HMG_box_dom"/>
</dbReference>
<dbReference type="Proteomes" id="UP001140094">
    <property type="component" value="Unassembled WGS sequence"/>
</dbReference>
<comment type="caution">
    <text evidence="5">The sequence shown here is derived from an EMBL/GenBank/DDBJ whole genome shotgun (WGS) entry which is preliminary data.</text>
</comment>
<evidence type="ECO:0000256" key="1">
    <source>
        <dbReference type="ARBA" id="ARBA00023125"/>
    </source>
</evidence>
<name>A0A9W8LW43_9FUNG</name>
<dbReference type="GO" id="GO:0005634">
    <property type="term" value="C:nucleus"/>
    <property type="evidence" value="ECO:0007669"/>
    <property type="project" value="UniProtKB-UniRule"/>
</dbReference>
<evidence type="ECO:0000313" key="5">
    <source>
        <dbReference type="EMBL" id="KAJ2807415.1"/>
    </source>
</evidence>
<organism evidence="5 6">
    <name type="scientific">Coemansia guatemalensis</name>
    <dbReference type="NCBI Taxonomy" id="2761395"/>
    <lineage>
        <taxon>Eukaryota</taxon>
        <taxon>Fungi</taxon>
        <taxon>Fungi incertae sedis</taxon>
        <taxon>Zoopagomycota</taxon>
        <taxon>Kickxellomycotina</taxon>
        <taxon>Kickxellomycetes</taxon>
        <taxon>Kickxellales</taxon>
        <taxon>Kickxellaceae</taxon>
        <taxon>Coemansia</taxon>
    </lineage>
</organism>
<evidence type="ECO:0000256" key="2">
    <source>
        <dbReference type="PROSITE-ProRule" id="PRU00267"/>
    </source>
</evidence>
<protein>
    <recommendedName>
        <fullName evidence="4">HMG box domain-containing protein</fullName>
    </recommendedName>
</protein>
<feature type="domain" description="HMG box" evidence="4">
    <location>
        <begin position="12"/>
        <end position="79"/>
    </location>
</feature>
<accession>A0A9W8LW43</accession>
<dbReference type="Gene3D" id="1.10.30.10">
    <property type="entry name" value="High mobility group box domain"/>
    <property type="match status" value="2"/>
</dbReference>
<dbReference type="PROSITE" id="PS50118">
    <property type="entry name" value="HMG_BOX_2"/>
    <property type="match status" value="2"/>
</dbReference>
<evidence type="ECO:0000259" key="4">
    <source>
        <dbReference type="PROSITE" id="PS50118"/>
    </source>
</evidence>
<dbReference type="SMART" id="SM00398">
    <property type="entry name" value="HMG"/>
    <property type="match status" value="2"/>
</dbReference>
<dbReference type="InterPro" id="IPR036910">
    <property type="entry name" value="HMG_box_dom_sf"/>
</dbReference>
<dbReference type="Pfam" id="PF09011">
    <property type="entry name" value="HMG_box_2"/>
    <property type="match status" value="1"/>
</dbReference>
<dbReference type="AlphaFoldDB" id="A0A9W8LW43"/>
<proteinExistence type="predicted"/>
<dbReference type="PANTHER" id="PTHR48112">
    <property type="entry name" value="HIGH MOBILITY GROUP PROTEIN DSP1"/>
    <property type="match status" value="1"/>
</dbReference>
<feature type="non-terminal residue" evidence="5">
    <location>
        <position position="1"/>
    </location>
</feature>
<evidence type="ECO:0000313" key="6">
    <source>
        <dbReference type="Proteomes" id="UP001140094"/>
    </source>
</evidence>
<feature type="DNA-binding region" description="HMG box" evidence="2">
    <location>
        <begin position="12"/>
        <end position="79"/>
    </location>
</feature>
<keyword evidence="1 2" id="KW-0238">DNA-binding</keyword>
<dbReference type="OrthoDB" id="1919336at2759"/>
<gene>
    <name evidence="5" type="ORF">H4R20_001293</name>
</gene>
<dbReference type="Pfam" id="PF00505">
    <property type="entry name" value="HMG_box"/>
    <property type="match status" value="1"/>
</dbReference>
<reference evidence="5" key="1">
    <citation type="submission" date="2022-07" db="EMBL/GenBank/DDBJ databases">
        <title>Phylogenomic reconstructions and comparative analyses of Kickxellomycotina fungi.</title>
        <authorList>
            <person name="Reynolds N.K."/>
            <person name="Stajich J.E."/>
            <person name="Barry K."/>
            <person name="Grigoriev I.V."/>
            <person name="Crous P."/>
            <person name="Smith M.E."/>
        </authorList>
    </citation>
    <scope>NUCLEOTIDE SEQUENCE</scope>
    <source>
        <strain evidence="5">NRRL 1565</strain>
    </source>
</reference>
<dbReference type="InterPro" id="IPR050342">
    <property type="entry name" value="HMGB"/>
</dbReference>
<keyword evidence="6" id="KW-1185">Reference proteome</keyword>
<feature type="compositionally biased region" description="Basic and acidic residues" evidence="3">
    <location>
        <begin position="170"/>
        <end position="181"/>
    </location>
</feature>
<dbReference type="SUPFAM" id="SSF47095">
    <property type="entry name" value="HMG-box"/>
    <property type="match status" value="2"/>
</dbReference>
<sequence>KLSSSRAVVKPPKAPPAAYALFIQKFGGFAPGSEPSNIAERARMYASKWGSLTDSQKHAYQVESQKLRAEHEVTLRKWWATVDLELVALENRRRKRQTLGGLKPNLLKDPFKPKRPASAFIRFASERVSESKNSSEGIDAVSETVSGAAEHWKNLSEAEKAPYVKAAQADARRYHEDMEKYRKGRLA</sequence>
<dbReference type="EMBL" id="JANBUO010000109">
    <property type="protein sequence ID" value="KAJ2807415.1"/>
    <property type="molecule type" value="Genomic_DNA"/>
</dbReference>
<feature type="region of interest" description="Disordered" evidence="3">
    <location>
        <begin position="164"/>
        <end position="187"/>
    </location>
</feature>
<evidence type="ECO:0000256" key="3">
    <source>
        <dbReference type="SAM" id="MobiDB-lite"/>
    </source>
</evidence>